<protein>
    <submittedName>
        <fullName evidence="2">Plasmid stability protein</fullName>
    </submittedName>
</protein>
<evidence type="ECO:0000313" key="3">
    <source>
        <dbReference type="Proteomes" id="UP001235966"/>
    </source>
</evidence>
<dbReference type="InterPro" id="IPR010985">
    <property type="entry name" value="Ribbon_hlx_hlx"/>
</dbReference>
<keyword evidence="3" id="KW-1185">Reference proteome</keyword>
<sequence length="77" mass="8289">MASILVRGLDDAVKSGIAHRAKENGRSMEAEVREILTQAVRRPNIGVAILDAFSGGPEGDEFVVPARNDQARVAIFE</sequence>
<accession>A0ABT9NC36</accession>
<evidence type="ECO:0000259" key="1">
    <source>
        <dbReference type="Pfam" id="PF22513"/>
    </source>
</evidence>
<gene>
    <name evidence="2" type="ORF">J2S49_001341</name>
</gene>
<dbReference type="Proteomes" id="UP001235966">
    <property type="component" value="Unassembled WGS sequence"/>
</dbReference>
<dbReference type="InterPro" id="IPR053853">
    <property type="entry name" value="FitA-like_RHH"/>
</dbReference>
<comment type="caution">
    <text evidence="2">The sequence shown here is derived from an EMBL/GenBank/DDBJ whole genome shotgun (WGS) entry which is preliminary data.</text>
</comment>
<dbReference type="SUPFAM" id="SSF47598">
    <property type="entry name" value="Ribbon-helix-helix"/>
    <property type="match status" value="1"/>
</dbReference>
<dbReference type="Gene3D" id="1.10.1220.10">
    <property type="entry name" value="Met repressor-like"/>
    <property type="match status" value="1"/>
</dbReference>
<proteinExistence type="predicted"/>
<dbReference type="InterPro" id="IPR013321">
    <property type="entry name" value="Arc_rbn_hlx_hlx"/>
</dbReference>
<dbReference type="RefSeq" id="WP_278059125.1">
    <property type="nucleotide sequence ID" value="NZ_CP121247.1"/>
</dbReference>
<dbReference type="Pfam" id="PF22513">
    <property type="entry name" value="FitA-like_RHH"/>
    <property type="match status" value="1"/>
</dbReference>
<feature type="domain" description="Antitoxin FitA-like ribbon-helix-helix" evidence="1">
    <location>
        <begin position="2"/>
        <end position="40"/>
    </location>
</feature>
<name>A0ABT9NC36_9ACTO</name>
<dbReference type="EMBL" id="JAUSQW010000001">
    <property type="protein sequence ID" value="MDP9801265.1"/>
    <property type="molecule type" value="Genomic_DNA"/>
</dbReference>
<organism evidence="2 3">
    <name type="scientific">Arcanobacterium wilhelmae</name>
    <dbReference type="NCBI Taxonomy" id="1803177"/>
    <lineage>
        <taxon>Bacteria</taxon>
        <taxon>Bacillati</taxon>
        <taxon>Actinomycetota</taxon>
        <taxon>Actinomycetes</taxon>
        <taxon>Actinomycetales</taxon>
        <taxon>Actinomycetaceae</taxon>
        <taxon>Arcanobacterium</taxon>
    </lineage>
</organism>
<reference evidence="2 3" key="1">
    <citation type="submission" date="2023-07" db="EMBL/GenBank/DDBJ databases">
        <title>Sequencing the genomes of 1000 actinobacteria strains.</title>
        <authorList>
            <person name="Klenk H.-P."/>
        </authorList>
    </citation>
    <scope>NUCLEOTIDE SEQUENCE [LARGE SCALE GENOMIC DNA]</scope>
    <source>
        <strain evidence="2 3">DSM 102162</strain>
    </source>
</reference>
<evidence type="ECO:0000313" key="2">
    <source>
        <dbReference type="EMBL" id="MDP9801265.1"/>
    </source>
</evidence>